<reference evidence="5 9" key="2">
    <citation type="submission" date="2024-07" db="EMBL/GenBank/DDBJ databases">
        <authorList>
            <person name="Akdeniz Z."/>
        </authorList>
    </citation>
    <scope>NUCLEOTIDE SEQUENCE [LARGE SCALE GENOMIC DNA]</scope>
</reference>
<keyword evidence="9" id="KW-1185">Reference proteome</keyword>
<evidence type="ECO:0000313" key="7">
    <source>
        <dbReference type="EMBL" id="CAL6068381.1"/>
    </source>
</evidence>
<dbReference type="EMBL" id="CATOUU010000763">
    <property type="protein sequence ID" value="CAI9946618.1"/>
    <property type="molecule type" value="Genomic_DNA"/>
</dbReference>
<dbReference type="EMBL" id="CATOUU010000763">
    <property type="protein sequence ID" value="CAI9946614.1"/>
    <property type="molecule type" value="Genomic_DNA"/>
</dbReference>
<evidence type="ECO:0000313" key="9">
    <source>
        <dbReference type="Proteomes" id="UP001642409"/>
    </source>
</evidence>
<accession>A0AA86U9M0</accession>
<protein>
    <submittedName>
        <fullName evidence="5">Hypothetical_protein</fullName>
    </submittedName>
</protein>
<evidence type="ECO:0000313" key="6">
    <source>
        <dbReference type="EMBL" id="CAL6068377.1"/>
    </source>
</evidence>
<evidence type="ECO:0000313" key="2">
    <source>
        <dbReference type="EMBL" id="CAI9946616.1"/>
    </source>
</evidence>
<dbReference type="EMBL" id="CAXDID020000272">
    <property type="protein sequence ID" value="CAL6068377.1"/>
    <property type="molecule type" value="Genomic_DNA"/>
</dbReference>
<evidence type="ECO:0000313" key="3">
    <source>
        <dbReference type="EMBL" id="CAI9946618.1"/>
    </source>
</evidence>
<dbReference type="EMBL" id="CATOUU010000795">
    <property type="protein sequence ID" value="CAI9949276.1"/>
    <property type="molecule type" value="Genomic_DNA"/>
</dbReference>
<gene>
    <name evidence="1" type="ORF">HINF_LOCUS34259</name>
    <name evidence="2" type="ORF">HINF_LOCUS34261</name>
    <name evidence="3" type="ORF">HINF_LOCUS34263</name>
    <name evidence="4" type="ORF">HINF_LOCUS36921</name>
    <name evidence="5" type="ORF">HINF_LOCUS53471</name>
    <name evidence="6" type="ORF">HINF_LOCUS53473</name>
    <name evidence="7" type="ORF">HINF_LOCUS53475</name>
    <name evidence="8" type="ORF">HINF_LOCUS68320</name>
</gene>
<evidence type="ECO:0000313" key="8">
    <source>
        <dbReference type="EMBL" id="CAL6096209.1"/>
    </source>
</evidence>
<evidence type="ECO:0000313" key="5">
    <source>
        <dbReference type="EMBL" id="CAL6068373.1"/>
    </source>
</evidence>
<organism evidence="1">
    <name type="scientific">Hexamita inflata</name>
    <dbReference type="NCBI Taxonomy" id="28002"/>
    <lineage>
        <taxon>Eukaryota</taxon>
        <taxon>Metamonada</taxon>
        <taxon>Diplomonadida</taxon>
        <taxon>Hexamitidae</taxon>
        <taxon>Hexamitinae</taxon>
        <taxon>Hexamita</taxon>
    </lineage>
</organism>
<dbReference type="EMBL" id="CAXDID020000272">
    <property type="protein sequence ID" value="CAL6068381.1"/>
    <property type="molecule type" value="Genomic_DNA"/>
</dbReference>
<evidence type="ECO:0000313" key="4">
    <source>
        <dbReference type="EMBL" id="CAI9949276.1"/>
    </source>
</evidence>
<dbReference type="EMBL" id="CAXDID020000272">
    <property type="protein sequence ID" value="CAL6068373.1"/>
    <property type="molecule type" value="Genomic_DNA"/>
</dbReference>
<dbReference type="AlphaFoldDB" id="A0AA86U9M0"/>
<sequence length="236" mass="27913">MYSKIDKLILELETALYVEPHSKNIDNIIYKTLMLPDKSYKQLFCQISFNMNVDVKIVMEAFQNMVHNKLKSNHRIQKNSPYDLVQFKSASKLQKTQQTQNTRKSKLDLIQFNSRFEMALKSALLDLNKNVNIMNSQEVCKELSAHFKVYNQTPFWNKIHSLIPEKTPIQLKEYFQKSFSKCLYEQINAEDESILKSLEQNMKDKKPAEIADVFMEITRQKYFKRSIIIQIVNSRQ</sequence>
<proteinExistence type="predicted"/>
<dbReference type="EMBL" id="CATOUU010000763">
    <property type="protein sequence ID" value="CAI9946616.1"/>
    <property type="molecule type" value="Genomic_DNA"/>
</dbReference>
<dbReference type="EMBL" id="CAXDID020000483">
    <property type="protein sequence ID" value="CAL6096209.1"/>
    <property type="molecule type" value="Genomic_DNA"/>
</dbReference>
<dbReference type="Proteomes" id="UP001642409">
    <property type="component" value="Unassembled WGS sequence"/>
</dbReference>
<name>A0AA86U9M0_9EUKA</name>
<comment type="caution">
    <text evidence="1">The sequence shown here is derived from an EMBL/GenBank/DDBJ whole genome shotgun (WGS) entry which is preliminary data.</text>
</comment>
<evidence type="ECO:0000313" key="1">
    <source>
        <dbReference type="EMBL" id="CAI9946614.1"/>
    </source>
</evidence>
<reference evidence="1" key="1">
    <citation type="submission" date="2023-06" db="EMBL/GenBank/DDBJ databases">
        <authorList>
            <person name="Kurt Z."/>
        </authorList>
    </citation>
    <scope>NUCLEOTIDE SEQUENCE</scope>
</reference>